<gene>
    <name evidence="2" type="ORF">F0562_027466</name>
</gene>
<reference evidence="2 3" key="1">
    <citation type="submission" date="2019-09" db="EMBL/GenBank/DDBJ databases">
        <title>A chromosome-level genome assembly of the Chinese tupelo Nyssa sinensis.</title>
        <authorList>
            <person name="Yang X."/>
            <person name="Kang M."/>
            <person name="Yang Y."/>
            <person name="Xiong H."/>
            <person name="Wang M."/>
            <person name="Zhang Z."/>
            <person name="Wang Z."/>
            <person name="Wu H."/>
            <person name="Ma T."/>
            <person name="Liu J."/>
            <person name="Xi Z."/>
        </authorList>
    </citation>
    <scope>NUCLEOTIDE SEQUENCE [LARGE SCALE GENOMIC DNA]</scope>
    <source>
        <strain evidence="2">J267</strain>
        <tissue evidence="2">Leaf</tissue>
    </source>
</reference>
<keyword evidence="1" id="KW-1133">Transmembrane helix</keyword>
<evidence type="ECO:0000313" key="3">
    <source>
        <dbReference type="Proteomes" id="UP000325577"/>
    </source>
</evidence>
<sequence length="71" mass="7919">MWDMIIGSTSGSSVELPFSAWPFLSSIIFGVILIFYVDSIAEERHQFDLVSKWHAELSSALKVFAPSEALL</sequence>
<dbReference type="Proteomes" id="UP000325577">
    <property type="component" value="Linkage Group LG15"/>
</dbReference>
<dbReference type="OrthoDB" id="1884658at2759"/>
<dbReference type="EMBL" id="CM018038">
    <property type="protein sequence ID" value="KAA8537954.1"/>
    <property type="molecule type" value="Genomic_DNA"/>
</dbReference>
<proteinExistence type="predicted"/>
<keyword evidence="1" id="KW-0472">Membrane</keyword>
<accession>A0A5J5B5X7</accession>
<keyword evidence="3" id="KW-1185">Reference proteome</keyword>
<protein>
    <submittedName>
        <fullName evidence="2">Uncharacterized protein</fullName>
    </submittedName>
</protein>
<organism evidence="2 3">
    <name type="scientific">Nyssa sinensis</name>
    <dbReference type="NCBI Taxonomy" id="561372"/>
    <lineage>
        <taxon>Eukaryota</taxon>
        <taxon>Viridiplantae</taxon>
        <taxon>Streptophyta</taxon>
        <taxon>Embryophyta</taxon>
        <taxon>Tracheophyta</taxon>
        <taxon>Spermatophyta</taxon>
        <taxon>Magnoliopsida</taxon>
        <taxon>eudicotyledons</taxon>
        <taxon>Gunneridae</taxon>
        <taxon>Pentapetalae</taxon>
        <taxon>asterids</taxon>
        <taxon>Cornales</taxon>
        <taxon>Nyssaceae</taxon>
        <taxon>Nyssa</taxon>
    </lineage>
</organism>
<dbReference type="PANTHER" id="PTHR47513">
    <property type="entry name" value="ZINC TRANSPORTER"/>
    <property type="match status" value="1"/>
</dbReference>
<dbReference type="PANTHER" id="PTHR47513:SF1">
    <property type="entry name" value="OS07G0283200 PROTEIN"/>
    <property type="match status" value="1"/>
</dbReference>
<dbReference type="AlphaFoldDB" id="A0A5J5B5X7"/>
<name>A0A5J5B5X7_9ASTE</name>
<evidence type="ECO:0000256" key="1">
    <source>
        <dbReference type="SAM" id="Phobius"/>
    </source>
</evidence>
<evidence type="ECO:0000313" key="2">
    <source>
        <dbReference type="EMBL" id="KAA8537954.1"/>
    </source>
</evidence>
<feature type="transmembrane region" description="Helical" evidence="1">
    <location>
        <begin position="20"/>
        <end position="37"/>
    </location>
</feature>
<keyword evidence="1" id="KW-0812">Transmembrane</keyword>